<gene>
    <name evidence="1" type="ORF">QYT958_LOCUS34781</name>
</gene>
<accession>A0A821YNB6</accession>
<dbReference type="Proteomes" id="UP000663848">
    <property type="component" value="Unassembled WGS sequence"/>
</dbReference>
<comment type="caution">
    <text evidence="1">The sequence shown here is derived from an EMBL/GenBank/DDBJ whole genome shotgun (WGS) entry which is preliminary data.</text>
</comment>
<reference evidence="1" key="1">
    <citation type="submission" date="2021-02" db="EMBL/GenBank/DDBJ databases">
        <authorList>
            <person name="Nowell W R."/>
        </authorList>
    </citation>
    <scope>NUCLEOTIDE SEQUENCE</scope>
</reference>
<dbReference type="AlphaFoldDB" id="A0A821YNB6"/>
<name>A0A821YNB6_9BILA</name>
<protein>
    <submittedName>
        <fullName evidence="1">Uncharacterized protein</fullName>
    </submittedName>
</protein>
<organism evidence="1 2">
    <name type="scientific">Rotaria socialis</name>
    <dbReference type="NCBI Taxonomy" id="392032"/>
    <lineage>
        <taxon>Eukaryota</taxon>
        <taxon>Metazoa</taxon>
        <taxon>Spiralia</taxon>
        <taxon>Gnathifera</taxon>
        <taxon>Rotifera</taxon>
        <taxon>Eurotatoria</taxon>
        <taxon>Bdelloidea</taxon>
        <taxon>Philodinida</taxon>
        <taxon>Philodinidae</taxon>
        <taxon>Rotaria</taxon>
    </lineage>
</organism>
<proteinExistence type="predicted"/>
<dbReference type="EMBL" id="CAJOBR010025441">
    <property type="protein sequence ID" value="CAF4966423.1"/>
    <property type="molecule type" value="Genomic_DNA"/>
</dbReference>
<evidence type="ECO:0000313" key="2">
    <source>
        <dbReference type="Proteomes" id="UP000663848"/>
    </source>
</evidence>
<sequence>YPPRHIDWRLTTLFNKYLSKHFILHMLNNSDDFDYLRHQLLTTSTDITYDTITNGSPTDQNHDKKMQNQVMQPTDSNALAARKRLIVQ</sequence>
<evidence type="ECO:0000313" key="1">
    <source>
        <dbReference type="EMBL" id="CAF4966423.1"/>
    </source>
</evidence>
<feature type="non-terminal residue" evidence="1">
    <location>
        <position position="1"/>
    </location>
</feature>